<organism evidence="4 5">
    <name type="scientific">Pedobacter flavus</name>
    <dbReference type="NCBI Taxonomy" id="3113906"/>
    <lineage>
        <taxon>Bacteria</taxon>
        <taxon>Pseudomonadati</taxon>
        <taxon>Bacteroidota</taxon>
        <taxon>Sphingobacteriia</taxon>
        <taxon>Sphingobacteriales</taxon>
        <taxon>Sphingobacteriaceae</taxon>
        <taxon>Pedobacter</taxon>
    </lineage>
</organism>
<feature type="domain" description="Glycosyltransferase subfamily 4-like N-terminal" evidence="3">
    <location>
        <begin position="16"/>
        <end position="188"/>
    </location>
</feature>
<dbReference type="PANTHER" id="PTHR45947:SF3">
    <property type="entry name" value="SULFOQUINOVOSYL TRANSFERASE SQD2"/>
    <property type="match status" value="1"/>
</dbReference>
<name>A0ABU7GY78_9SPHI</name>
<evidence type="ECO:0000313" key="4">
    <source>
        <dbReference type="EMBL" id="MEE1883930.1"/>
    </source>
</evidence>
<accession>A0ABU7GY78</accession>
<keyword evidence="5" id="KW-1185">Reference proteome</keyword>
<keyword evidence="1" id="KW-1133">Transmembrane helix</keyword>
<dbReference type="Pfam" id="PF00534">
    <property type="entry name" value="Glycos_transf_1"/>
    <property type="match status" value="1"/>
</dbReference>
<dbReference type="GO" id="GO:0016757">
    <property type="term" value="F:glycosyltransferase activity"/>
    <property type="evidence" value="ECO:0007669"/>
    <property type="project" value="UniProtKB-KW"/>
</dbReference>
<feature type="domain" description="Glycosyl transferase family 1" evidence="2">
    <location>
        <begin position="203"/>
        <end position="361"/>
    </location>
</feature>
<gene>
    <name evidence="4" type="ORF">VRU49_00730</name>
</gene>
<proteinExistence type="predicted"/>
<dbReference type="EC" id="2.4.-.-" evidence="4"/>
<keyword evidence="1" id="KW-0812">Transmembrane</keyword>
<dbReference type="InterPro" id="IPR028098">
    <property type="entry name" value="Glyco_trans_4-like_N"/>
</dbReference>
<keyword evidence="1" id="KW-0472">Membrane</keyword>
<dbReference type="PANTHER" id="PTHR45947">
    <property type="entry name" value="SULFOQUINOVOSYL TRANSFERASE SQD2"/>
    <property type="match status" value="1"/>
</dbReference>
<dbReference type="EMBL" id="JAZDQU010000001">
    <property type="protein sequence ID" value="MEE1883930.1"/>
    <property type="molecule type" value="Genomic_DNA"/>
</dbReference>
<dbReference type="NCBIfam" id="NF046085">
    <property type="entry name" value="XrtY_assoc_Gly1"/>
    <property type="match status" value="1"/>
</dbReference>
<dbReference type="InterPro" id="IPR050194">
    <property type="entry name" value="Glycosyltransferase_grp1"/>
</dbReference>
<keyword evidence="4" id="KW-0328">Glycosyltransferase</keyword>
<feature type="transmembrane region" description="Helical" evidence="1">
    <location>
        <begin position="102"/>
        <end position="124"/>
    </location>
</feature>
<dbReference type="Proteomes" id="UP001337681">
    <property type="component" value="Unassembled WGS sequence"/>
</dbReference>
<keyword evidence="4" id="KW-0808">Transferase</keyword>
<sequence>MKIIHINASYKPAWVYGGPTMSVAKLCESLALKNIEIEVLTTLANGENELYFTPKKSQEIDGVRVTYFKRLTKDHSHFSPSLYLSLYQKIKKEKKTIVHIHAWWNLISIFSCLIALMMKASVIVSPRGMITKYSQNNRHKFIKSLFHNLLGKFLLQRCYVHVTSELEKQDILEIVVPKSIHIISNIVELPLTKDLEKITNNSKLNVKNPYKILFLSRIEEKKGLELLFEALAKFKENWSLSIAGSGTNIYIDSLVQLSINLNIDSKINWIGQISNDQKFKVLANHNLLALTSYNENFANVVIESLSVGTPVLISNKTGLYSYVRDKNLGWVCELNSNHILSQLQNSFNDFEKRQRIKNTAPEIISNDYNSSRLTNYYLAMYNTIINDRI</sequence>
<evidence type="ECO:0000259" key="2">
    <source>
        <dbReference type="Pfam" id="PF00534"/>
    </source>
</evidence>
<dbReference type="SUPFAM" id="SSF53756">
    <property type="entry name" value="UDP-Glycosyltransferase/glycogen phosphorylase"/>
    <property type="match status" value="1"/>
</dbReference>
<dbReference type="Gene3D" id="3.40.50.2000">
    <property type="entry name" value="Glycogen Phosphorylase B"/>
    <property type="match status" value="2"/>
</dbReference>
<dbReference type="Pfam" id="PF13439">
    <property type="entry name" value="Glyco_transf_4"/>
    <property type="match status" value="1"/>
</dbReference>
<reference evidence="4 5" key="1">
    <citation type="submission" date="2024-01" db="EMBL/GenBank/DDBJ databases">
        <title>Pedobacter sp. nov., isolated from oil-contaminated soil.</title>
        <authorList>
            <person name="Le N.T.T."/>
        </authorList>
    </citation>
    <scope>NUCLEOTIDE SEQUENCE [LARGE SCALE GENOMIC DNA]</scope>
    <source>
        <strain evidence="4 5">VNH31</strain>
    </source>
</reference>
<dbReference type="InterPro" id="IPR001296">
    <property type="entry name" value="Glyco_trans_1"/>
</dbReference>
<comment type="caution">
    <text evidence="4">The sequence shown here is derived from an EMBL/GenBank/DDBJ whole genome shotgun (WGS) entry which is preliminary data.</text>
</comment>
<protein>
    <submittedName>
        <fullName evidence="4">Glycosyltransferase</fullName>
        <ecNumber evidence="4">2.4.-.-</ecNumber>
    </submittedName>
</protein>
<evidence type="ECO:0000259" key="3">
    <source>
        <dbReference type="Pfam" id="PF13439"/>
    </source>
</evidence>
<dbReference type="RefSeq" id="WP_330144855.1">
    <property type="nucleotide sequence ID" value="NZ_JAZDQU010000001.1"/>
</dbReference>
<evidence type="ECO:0000256" key="1">
    <source>
        <dbReference type="SAM" id="Phobius"/>
    </source>
</evidence>
<evidence type="ECO:0000313" key="5">
    <source>
        <dbReference type="Proteomes" id="UP001337681"/>
    </source>
</evidence>